<protein>
    <recommendedName>
        <fullName evidence="4">Prion-inhibition and propagation HeLo domain-containing protein</fullName>
    </recommendedName>
</protein>
<dbReference type="Proteomes" id="UP001586593">
    <property type="component" value="Unassembled WGS sequence"/>
</dbReference>
<feature type="region of interest" description="Disordered" evidence="1">
    <location>
        <begin position="105"/>
        <end position="130"/>
    </location>
</feature>
<proteinExistence type="predicted"/>
<evidence type="ECO:0000256" key="1">
    <source>
        <dbReference type="SAM" id="MobiDB-lite"/>
    </source>
</evidence>
<dbReference type="EMBL" id="JAZHXJ010000338">
    <property type="protein sequence ID" value="KAL1864275.1"/>
    <property type="molecule type" value="Genomic_DNA"/>
</dbReference>
<dbReference type="InterPro" id="IPR038305">
    <property type="entry name" value="HeLo_sf"/>
</dbReference>
<evidence type="ECO:0008006" key="4">
    <source>
        <dbReference type="Google" id="ProtNLM"/>
    </source>
</evidence>
<feature type="region of interest" description="Disordered" evidence="1">
    <location>
        <begin position="164"/>
        <end position="198"/>
    </location>
</feature>
<organism evidence="2 3">
    <name type="scientific">Phialemonium thermophilum</name>
    <dbReference type="NCBI Taxonomy" id="223376"/>
    <lineage>
        <taxon>Eukaryota</taxon>
        <taxon>Fungi</taxon>
        <taxon>Dikarya</taxon>
        <taxon>Ascomycota</taxon>
        <taxon>Pezizomycotina</taxon>
        <taxon>Sordariomycetes</taxon>
        <taxon>Sordariomycetidae</taxon>
        <taxon>Cephalothecales</taxon>
        <taxon>Cephalothecaceae</taxon>
        <taxon>Phialemonium</taxon>
    </lineage>
</organism>
<accession>A0ABR3WL38</accession>
<evidence type="ECO:0000313" key="3">
    <source>
        <dbReference type="Proteomes" id="UP001586593"/>
    </source>
</evidence>
<gene>
    <name evidence="2" type="ORF">VTK73DRAFT_6006</name>
</gene>
<comment type="caution">
    <text evidence="2">The sequence shown here is derived from an EMBL/GenBank/DDBJ whole genome shotgun (WGS) entry which is preliminary data.</text>
</comment>
<reference evidence="2 3" key="1">
    <citation type="journal article" date="2024" name="Commun. Biol.">
        <title>Comparative genomic analysis of thermophilic fungi reveals convergent evolutionary adaptations and gene losses.</title>
        <authorList>
            <person name="Steindorff A.S."/>
            <person name="Aguilar-Pontes M.V."/>
            <person name="Robinson A.J."/>
            <person name="Andreopoulos B."/>
            <person name="LaButti K."/>
            <person name="Kuo A."/>
            <person name="Mondo S."/>
            <person name="Riley R."/>
            <person name="Otillar R."/>
            <person name="Haridas S."/>
            <person name="Lipzen A."/>
            <person name="Grimwood J."/>
            <person name="Schmutz J."/>
            <person name="Clum A."/>
            <person name="Reid I.D."/>
            <person name="Moisan M.C."/>
            <person name="Butler G."/>
            <person name="Nguyen T.T.M."/>
            <person name="Dewar K."/>
            <person name="Conant G."/>
            <person name="Drula E."/>
            <person name="Henrissat B."/>
            <person name="Hansel C."/>
            <person name="Singer S."/>
            <person name="Hutchinson M.I."/>
            <person name="de Vries R.P."/>
            <person name="Natvig D.O."/>
            <person name="Powell A.J."/>
            <person name="Tsang A."/>
            <person name="Grigoriev I.V."/>
        </authorList>
    </citation>
    <scope>NUCLEOTIDE SEQUENCE [LARGE SCALE GENOMIC DNA]</scope>
    <source>
        <strain evidence="2 3">ATCC 24622</strain>
    </source>
</reference>
<dbReference type="Gene3D" id="1.20.120.1020">
    <property type="entry name" value="Prion-inhibition and propagation, HeLo domain"/>
    <property type="match status" value="1"/>
</dbReference>
<keyword evidence="3" id="KW-1185">Reference proteome</keyword>
<sequence length="715" mass="78200">MYADPLTLSALKVLFPLFSTCNELYKTWHLTKEFGNELFKIESRIDALYARLDRIGSRRRDQLVDAPDPNDDLHHVTKEVHNLLICIKMTFEKCDSLIREMKRNPSKLRKRARPVVPPPASSDPDPSTSLLLADSAAVPSRTASAATSTTVASAATSTTVATLPTTVSGSTTPKSLEKAPSVSEVSTAAPSEKKSRSKNIFLSAFKRKGKHHVAAPQPAAPAAPQASVSNTPALPVAASSAQAPQIAVSDAPAHTGGPILERVEIPKADVDHIPYDRRWKFTSSAKQKMEVYIAELTQFMNSLDHLTEEKSGQGLLPASSTSRRNHEALLRDTVAKTQGALERLHRALKYANGRKYRLALQVTDDFERLGKVFAQQHDYLCLDERHFLYFNLQRHGPDTKSAGKAVAGPGTRDQDRSSTFVAESAVEASASLRHIREDQRAQNLDQCAAAVAEEPSPAMTFERWGGVFPPVPDPRAPIDVHWLFRDRTHSWLSYGTLTELLDSGDMAGRLTVNQRLQLAATVTNAFLYLSRLRSMCRPITLEALKYYVLDGSPPVPPHQFDPLALAPYIDFGFGQAQEVVIGSTARGGEGSLNPSLDLGLGLVQIGKCVSYPYDCLAVSSMEAARSWVDTCLVAGDLDQLLPIDFAEIVRDCIMHDALAEAIPGQSERNQDVENTFLLDKVMRLQELESRFSATTRAGCLIPEASGRGNGDGIEV</sequence>
<evidence type="ECO:0000313" key="2">
    <source>
        <dbReference type="EMBL" id="KAL1864275.1"/>
    </source>
</evidence>
<name>A0ABR3WL38_9PEZI</name>